<sequence>MARFPMRSKYLLAAALSVGALSLTACSADPVPPAPDALSANGLNGLDGRALIERLDTMPVADRPDGLIASVRPDAVLVSDDEGPETAVPLPVDEFYLSIAPYVGTTHECYFHSLTTCLGELRDEPVRVLATNRADGAVLADSTTRTYDNGFVGLWLPRDIEADVVVEYAGRTGRTTVGTGPDDPTCITTVDLV</sequence>
<accession>A0ABW4P4V8</accession>
<organism evidence="2 3">
    <name type="scientific">Rhodococcus gannanensis</name>
    <dbReference type="NCBI Taxonomy" id="1960308"/>
    <lineage>
        <taxon>Bacteria</taxon>
        <taxon>Bacillati</taxon>
        <taxon>Actinomycetota</taxon>
        <taxon>Actinomycetes</taxon>
        <taxon>Mycobacteriales</taxon>
        <taxon>Nocardiaceae</taxon>
        <taxon>Rhodococcus</taxon>
    </lineage>
</organism>
<protein>
    <submittedName>
        <fullName evidence="2">CueP family metal-binding protein</fullName>
    </submittedName>
</protein>
<feature type="signal peptide" evidence="1">
    <location>
        <begin position="1"/>
        <end position="27"/>
    </location>
</feature>
<proteinExistence type="predicted"/>
<feature type="chain" id="PRO_5046991138" evidence="1">
    <location>
        <begin position="28"/>
        <end position="193"/>
    </location>
</feature>
<evidence type="ECO:0000256" key="1">
    <source>
        <dbReference type="SAM" id="SignalP"/>
    </source>
</evidence>
<dbReference type="InterPro" id="IPR047808">
    <property type="entry name" value="CueP-like"/>
</dbReference>
<evidence type="ECO:0000313" key="3">
    <source>
        <dbReference type="Proteomes" id="UP001597286"/>
    </source>
</evidence>
<gene>
    <name evidence="2" type="ORF">ACFSJG_12995</name>
</gene>
<keyword evidence="1" id="KW-0732">Signal</keyword>
<dbReference type="RefSeq" id="WP_378485629.1">
    <property type="nucleotide sequence ID" value="NZ_JBHUFB010000010.1"/>
</dbReference>
<dbReference type="Gene3D" id="2.60.40.3700">
    <property type="match status" value="1"/>
</dbReference>
<evidence type="ECO:0000313" key="2">
    <source>
        <dbReference type="EMBL" id="MFD1813138.1"/>
    </source>
</evidence>
<dbReference type="Pfam" id="PF21172">
    <property type="entry name" value="CueP"/>
    <property type="match status" value="1"/>
</dbReference>
<reference evidence="3" key="1">
    <citation type="journal article" date="2019" name="Int. J. Syst. Evol. Microbiol.">
        <title>The Global Catalogue of Microorganisms (GCM) 10K type strain sequencing project: providing services to taxonomists for standard genome sequencing and annotation.</title>
        <authorList>
            <consortium name="The Broad Institute Genomics Platform"/>
            <consortium name="The Broad Institute Genome Sequencing Center for Infectious Disease"/>
            <person name="Wu L."/>
            <person name="Ma J."/>
        </authorList>
    </citation>
    <scope>NUCLEOTIDE SEQUENCE [LARGE SCALE GENOMIC DNA]</scope>
    <source>
        <strain evidence="3">DT72</strain>
    </source>
</reference>
<comment type="caution">
    <text evidence="2">The sequence shown here is derived from an EMBL/GenBank/DDBJ whole genome shotgun (WGS) entry which is preliminary data.</text>
</comment>
<dbReference type="NCBIfam" id="NF038094">
    <property type="entry name" value="CueP_fam"/>
    <property type="match status" value="1"/>
</dbReference>
<keyword evidence="3" id="KW-1185">Reference proteome</keyword>
<dbReference type="Proteomes" id="UP001597286">
    <property type="component" value="Unassembled WGS sequence"/>
</dbReference>
<dbReference type="PROSITE" id="PS51257">
    <property type="entry name" value="PROKAR_LIPOPROTEIN"/>
    <property type="match status" value="1"/>
</dbReference>
<dbReference type="EMBL" id="JBHUFB010000010">
    <property type="protein sequence ID" value="MFD1813138.1"/>
    <property type="molecule type" value="Genomic_DNA"/>
</dbReference>
<name>A0ABW4P4V8_9NOCA</name>